<dbReference type="RefSeq" id="WP_138150756.1">
    <property type="nucleotide sequence ID" value="NZ_VANU01000001.1"/>
</dbReference>
<evidence type="ECO:0000313" key="2">
    <source>
        <dbReference type="Proteomes" id="UP000308901"/>
    </source>
</evidence>
<proteinExistence type="predicted"/>
<dbReference type="Pfam" id="PF13489">
    <property type="entry name" value="Methyltransf_23"/>
    <property type="match status" value="1"/>
</dbReference>
<dbReference type="AlphaFoldDB" id="A0A5R8Y330"/>
<keyword evidence="1" id="KW-0808">Transferase</keyword>
<evidence type="ECO:0000313" key="1">
    <source>
        <dbReference type="EMBL" id="TLP40465.1"/>
    </source>
</evidence>
<dbReference type="InterPro" id="IPR029063">
    <property type="entry name" value="SAM-dependent_MTases_sf"/>
</dbReference>
<organism evidence="1 2">
    <name type="scientific">Arcobacter arenosus</name>
    <dbReference type="NCBI Taxonomy" id="2576037"/>
    <lineage>
        <taxon>Bacteria</taxon>
        <taxon>Pseudomonadati</taxon>
        <taxon>Campylobacterota</taxon>
        <taxon>Epsilonproteobacteria</taxon>
        <taxon>Campylobacterales</taxon>
        <taxon>Arcobacteraceae</taxon>
        <taxon>Arcobacter</taxon>
    </lineage>
</organism>
<dbReference type="GO" id="GO:0008168">
    <property type="term" value="F:methyltransferase activity"/>
    <property type="evidence" value="ECO:0007669"/>
    <property type="project" value="UniProtKB-KW"/>
</dbReference>
<reference evidence="1 2" key="1">
    <citation type="submission" date="2019-05" db="EMBL/GenBank/DDBJ databases">
        <title>Arcobacter sp. nov., isolated from sea sediment.</title>
        <authorList>
            <person name="Kim W."/>
        </authorList>
    </citation>
    <scope>NUCLEOTIDE SEQUENCE [LARGE SCALE GENOMIC DNA]</scope>
    <source>
        <strain evidence="1 2">CAU 1517</strain>
    </source>
</reference>
<dbReference type="OrthoDB" id="9791837at2"/>
<dbReference type="Gene3D" id="3.40.50.150">
    <property type="entry name" value="Vaccinia Virus protein VP39"/>
    <property type="match status" value="1"/>
</dbReference>
<keyword evidence="2" id="KW-1185">Reference proteome</keyword>
<accession>A0A5R8Y330</accession>
<gene>
    <name evidence="1" type="ORF">FDK22_00180</name>
</gene>
<dbReference type="SUPFAM" id="SSF53335">
    <property type="entry name" value="S-adenosyl-L-methionine-dependent methyltransferases"/>
    <property type="match status" value="1"/>
</dbReference>
<dbReference type="EMBL" id="VANU01000001">
    <property type="protein sequence ID" value="TLP40465.1"/>
    <property type="molecule type" value="Genomic_DNA"/>
</dbReference>
<keyword evidence="1" id="KW-0489">Methyltransferase</keyword>
<name>A0A5R8Y330_9BACT</name>
<dbReference type="GO" id="GO:0032259">
    <property type="term" value="P:methylation"/>
    <property type="evidence" value="ECO:0007669"/>
    <property type="project" value="UniProtKB-KW"/>
</dbReference>
<dbReference type="Proteomes" id="UP000308901">
    <property type="component" value="Unassembled WGS sequence"/>
</dbReference>
<sequence>MSKDFFQDKSNNYEKDKNRVDNVQNIANLITKEIDFDKSMEIIDFGSGTGLLLEKIAPFVKSITAIDLSPSMNKKLNDKRDLIDCNLEILEIDLAKTKLEKKFDSIISSMTLHHIENIENLFKDFYNILNENGTIALADLDIEDGSFHTEDTGVYHFGFDRDEVVKIAKNVGFKNVKIQDASIAYKPQGGYLIFLLTASKYI</sequence>
<dbReference type="PANTHER" id="PTHR43861">
    <property type="entry name" value="TRANS-ACONITATE 2-METHYLTRANSFERASE-RELATED"/>
    <property type="match status" value="1"/>
</dbReference>
<dbReference type="CDD" id="cd02440">
    <property type="entry name" value="AdoMet_MTases"/>
    <property type="match status" value="1"/>
</dbReference>
<comment type="caution">
    <text evidence="1">The sequence shown here is derived from an EMBL/GenBank/DDBJ whole genome shotgun (WGS) entry which is preliminary data.</text>
</comment>
<protein>
    <submittedName>
        <fullName evidence="1">Class I SAM-dependent methyltransferase</fullName>
    </submittedName>
</protein>